<sequence>MAVLLPVASKQATSAVQEPGGTVPGMTTTTTSPTPVRRASAPARRGAVTSLTDHALLHRALRSGTRVVADALTGIAFDEPCCPVRQRELVRWTTRVLAEVRAHAALRRGLEAALSRVVLPGGCPDLRRAGGDAALDSALARARQALPLFARDASAGAPALALALTGLADLVAARLDAEEDGVLPLVDEHVPAAERDRVVRAARRSLPAGQSLFTLPWLLDACHPAERVTVLRTASRPARRVLRHAGARHARTRDAVLGLT</sequence>
<accession>A0A6P0GEY7</accession>
<proteinExistence type="predicted"/>
<protein>
    <recommendedName>
        <fullName evidence="4">Hemerythrin HHE cation binding domain-containing protein</fullName>
    </recommendedName>
</protein>
<reference evidence="2 3" key="1">
    <citation type="submission" date="2019-12" db="EMBL/GenBank/DDBJ databases">
        <title>WGS of CPCC 203550 I12A-02606.</title>
        <authorList>
            <person name="Jiang Z."/>
        </authorList>
    </citation>
    <scope>NUCLEOTIDE SEQUENCE [LARGE SCALE GENOMIC DNA]</scope>
    <source>
        <strain evidence="2 3">I12A-02606</strain>
    </source>
</reference>
<name>A0A6P0GEY7_9ACTN</name>
<dbReference type="RefSeq" id="WP_163475992.1">
    <property type="nucleotide sequence ID" value="NZ_JAAGWE010000012.1"/>
</dbReference>
<gene>
    <name evidence="2" type="ORF">GCU54_07255</name>
</gene>
<organism evidence="2 3">
    <name type="scientific">Geodermatophilus normandii</name>
    <dbReference type="NCBI Taxonomy" id="1137989"/>
    <lineage>
        <taxon>Bacteria</taxon>
        <taxon>Bacillati</taxon>
        <taxon>Actinomycetota</taxon>
        <taxon>Actinomycetes</taxon>
        <taxon>Geodermatophilales</taxon>
        <taxon>Geodermatophilaceae</taxon>
        <taxon>Geodermatophilus</taxon>
    </lineage>
</organism>
<evidence type="ECO:0000313" key="2">
    <source>
        <dbReference type="EMBL" id="NEM05818.1"/>
    </source>
</evidence>
<feature type="region of interest" description="Disordered" evidence="1">
    <location>
        <begin position="11"/>
        <end position="45"/>
    </location>
</feature>
<dbReference type="Proteomes" id="UP000471126">
    <property type="component" value="Unassembled WGS sequence"/>
</dbReference>
<evidence type="ECO:0008006" key="4">
    <source>
        <dbReference type="Google" id="ProtNLM"/>
    </source>
</evidence>
<dbReference type="EMBL" id="JAAGWE010000012">
    <property type="protein sequence ID" value="NEM05818.1"/>
    <property type="molecule type" value="Genomic_DNA"/>
</dbReference>
<evidence type="ECO:0000313" key="3">
    <source>
        <dbReference type="Proteomes" id="UP000471126"/>
    </source>
</evidence>
<comment type="caution">
    <text evidence="2">The sequence shown here is derived from an EMBL/GenBank/DDBJ whole genome shotgun (WGS) entry which is preliminary data.</text>
</comment>
<dbReference type="AlphaFoldDB" id="A0A6P0GEY7"/>
<feature type="compositionally biased region" description="Low complexity" evidence="1">
    <location>
        <begin position="19"/>
        <end position="35"/>
    </location>
</feature>
<evidence type="ECO:0000256" key="1">
    <source>
        <dbReference type="SAM" id="MobiDB-lite"/>
    </source>
</evidence>